<feature type="chain" id="PRO_5031190596" evidence="1">
    <location>
        <begin position="26"/>
        <end position="274"/>
    </location>
</feature>
<dbReference type="AlphaFoldDB" id="A0A7W9P7Z6"/>
<dbReference type="InterPro" id="IPR036514">
    <property type="entry name" value="SGNH_hydro_sf"/>
</dbReference>
<evidence type="ECO:0000313" key="3">
    <source>
        <dbReference type="EMBL" id="MBB5911171.1"/>
    </source>
</evidence>
<reference evidence="3 4" key="1">
    <citation type="submission" date="2020-08" db="EMBL/GenBank/DDBJ databases">
        <title>Sequencing the genomes of 1000 actinobacteria strains.</title>
        <authorList>
            <person name="Klenk H.-P."/>
        </authorList>
    </citation>
    <scope>NUCLEOTIDE SEQUENCE [LARGE SCALE GENOMIC DNA]</scope>
    <source>
        <strain evidence="3 4">DSM 43582</strain>
    </source>
</reference>
<name>A0A7W9P7Z6_9NOCA</name>
<organism evidence="3 4">
    <name type="scientific">Nocardia transvalensis</name>
    <dbReference type="NCBI Taxonomy" id="37333"/>
    <lineage>
        <taxon>Bacteria</taxon>
        <taxon>Bacillati</taxon>
        <taxon>Actinomycetota</taxon>
        <taxon>Actinomycetes</taxon>
        <taxon>Mycobacteriales</taxon>
        <taxon>Nocardiaceae</taxon>
        <taxon>Nocardia</taxon>
    </lineage>
</organism>
<evidence type="ECO:0000313" key="4">
    <source>
        <dbReference type="Proteomes" id="UP000540412"/>
    </source>
</evidence>
<evidence type="ECO:0000259" key="2">
    <source>
        <dbReference type="Pfam" id="PF13472"/>
    </source>
</evidence>
<dbReference type="Pfam" id="PF13472">
    <property type="entry name" value="Lipase_GDSL_2"/>
    <property type="match status" value="1"/>
</dbReference>
<dbReference type="InterPro" id="IPR013830">
    <property type="entry name" value="SGNH_hydro"/>
</dbReference>
<protein>
    <submittedName>
        <fullName evidence="3">Lysophospholipase L1-like esterase</fullName>
    </submittedName>
</protein>
<gene>
    <name evidence="3" type="ORF">BJY24_000038</name>
</gene>
<feature type="domain" description="SGNH hydrolase-type esterase" evidence="2">
    <location>
        <begin position="33"/>
        <end position="262"/>
    </location>
</feature>
<proteinExistence type="predicted"/>
<dbReference type="RefSeq" id="WP_051161962.1">
    <property type="nucleotide sequence ID" value="NZ_JACHIT010000001.1"/>
</dbReference>
<dbReference type="EMBL" id="JACHIT010000001">
    <property type="protein sequence ID" value="MBB5911171.1"/>
    <property type="molecule type" value="Genomic_DNA"/>
</dbReference>
<keyword evidence="4" id="KW-1185">Reference proteome</keyword>
<keyword evidence="1" id="KW-0732">Signal</keyword>
<accession>A0A7W9P7Z6</accession>
<dbReference type="SUPFAM" id="SSF52266">
    <property type="entry name" value="SGNH hydrolase"/>
    <property type="match status" value="1"/>
</dbReference>
<sequence length="274" mass="28930">MTRRTALALAALSGLALLGAGPAHADEPEYYLAVGDSLSVGSQPGRGPTDEGYPDRLYEALRERHPDLRLVKLGCGGETTTTMLEGGICRYPEGSQMDAAVAFLRQHAGRVAYVTLDMGANNTNCVLHGDLSCTAQGGAALLPELWRIAARLRQAGGDTPVYAAMTYYDPGLAAWTSGDVAGRAAAVASVPLVDVFNAGERGVYGANGFAIADVNADFDTHDFATVVTDPRYGTVPLNVARICAWTYQCSDNDGHATASGYRRIAETFLPVLTR</sequence>
<comment type="caution">
    <text evidence="3">The sequence shown here is derived from an EMBL/GenBank/DDBJ whole genome shotgun (WGS) entry which is preliminary data.</text>
</comment>
<dbReference type="Proteomes" id="UP000540412">
    <property type="component" value="Unassembled WGS sequence"/>
</dbReference>
<evidence type="ECO:0000256" key="1">
    <source>
        <dbReference type="SAM" id="SignalP"/>
    </source>
</evidence>
<dbReference type="Gene3D" id="3.40.50.1110">
    <property type="entry name" value="SGNH hydrolase"/>
    <property type="match status" value="1"/>
</dbReference>
<feature type="signal peptide" evidence="1">
    <location>
        <begin position="1"/>
        <end position="25"/>
    </location>
</feature>